<protein>
    <submittedName>
        <fullName evidence="2">Uncharacterized protein</fullName>
    </submittedName>
</protein>
<sequence length="176" mass="19380">MRGPKFDSCDFLSKARLSADKPARPSAPPKKLLPSWNNLKSKHRAIPVFQPDHGSPCATVNNAITTRWKEDKAEPDPPVKCCQVSEIHHHHHYLGGGASMRGSPAPPPPHSGTAHRLSGHITRWNPRWPQLLRGRKILPVVGKCAPIIGRANGLPISKKLFLLAKVPTMRIYTLTG</sequence>
<dbReference type="RefSeq" id="XP_025483948.1">
    <property type="nucleotide sequence ID" value="XM_025618317.1"/>
</dbReference>
<keyword evidence="3" id="KW-1185">Reference proteome</keyword>
<dbReference type="Proteomes" id="UP000247647">
    <property type="component" value="Unassembled WGS sequence"/>
</dbReference>
<evidence type="ECO:0000313" key="2">
    <source>
        <dbReference type="EMBL" id="PYH38470.1"/>
    </source>
</evidence>
<gene>
    <name evidence="2" type="ORF">BO87DRAFT_168792</name>
</gene>
<feature type="region of interest" description="Disordered" evidence="1">
    <location>
        <begin position="17"/>
        <end position="36"/>
    </location>
</feature>
<organism evidence="2 3">
    <name type="scientific">Aspergillus neoniger (strain CBS 115656)</name>
    <dbReference type="NCBI Taxonomy" id="1448310"/>
    <lineage>
        <taxon>Eukaryota</taxon>
        <taxon>Fungi</taxon>
        <taxon>Dikarya</taxon>
        <taxon>Ascomycota</taxon>
        <taxon>Pezizomycotina</taxon>
        <taxon>Eurotiomycetes</taxon>
        <taxon>Eurotiomycetidae</taxon>
        <taxon>Eurotiales</taxon>
        <taxon>Aspergillaceae</taxon>
        <taxon>Aspergillus</taxon>
        <taxon>Aspergillus subgen. Circumdati</taxon>
    </lineage>
</organism>
<dbReference type="GeneID" id="37120773"/>
<dbReference type="EMBL" id="KZ821448">
    <property type="protein sequence ID" value="PYH38470.1"/>
    <property type="molecule type" value="Genomic_DNA"/>
</dbReference>
<evidence type="ECO:0000256" key="1">
    <source>
        <dbReference type="SAM" id="MobiDB-lite"/>
    </source>
</evidence>
<name>A0A318Z431_ASPNB</name>
<accession>A0A318Z431</accession>
<reference evidence="2" key="1">
    <citation type="submission" date="2016-12" db="EMBL/GenBank/DDBJ databases">
        <title>The genomes of Aspergillus section Nigri reveals drivers in fungal speciation.</title>
        <authorList>
            <consortium name="DOE Joint Genome Institute"/>
            <person name="Vesth T.C."/>
            <person name="Nybo J."/>
            <person name="Theobald S."/>
            <person name="Brandl J."/>
            <person name="Frisvad J.C."/>
            <person name="Nielsen K.F."/>
            <person name="Lyhne E.K."/>
            <person name="Kogle M.E."/>
            <person name="Kuo A."/>
            <person name="Riley R."/>
            <person name="Clum A."/>
            <person name="Nolan M."/>
            <person name="Lipzen A."/>
            <person name="Salamov A."/>
            <person name="Henrissat B."/>
            <person name="Wiebenga A."/>
            <person name="De Vries R.P."/>
            <person name="Grigoriev I.V."/>
            <person name="Mortensen U.H."/>
            <person name="Andersen M.R."/>
            <person name="Baker S.E."/>
        </authorList>
    </citation>
    <scope>NUCLEOTIDE SEQUENCE [LARGE SCALE GENOMIC DNA]</scope>
    <source>
        <strain evidence="2">CBS 115656</strain>
    </source>
</reference>
<proteinExistence type="predicted"/>
<evidence type="ECO:0000313" key="3">
    <source>
        <dbReference type="Proteomes" id="UP000247647"/>
    </source>
</evidence>
<dbReference type="AlphaFoldDB" id="A0A318Z431"/>